<feature type="chain" id="PRO_5045235743" evidence="1">
    <location>
        <begin position="18"/>
        <end position="51"/>
    </location>
</feature>
<protein>
    <submittedName>
        <fullName evidence="2">Uncharacterized protein</fullName>
    </submittedName>
</protein>
<keyword evidence="3" id="KW-1185">Reference proteome</keyword>
<sequence length="51" mass="5589">MLLCISLLCRGIQSSMSLLARETCVVYTQVSPVSFTRQSLGAGRETPARTR</sequence>
<keyword evidence="1" id="KW-0732">Signal</keyword>
<dbReference type="EMBL" id="CATNWA010006239">
    <property type="protein sequence ID" value="CAI9551700.1"/>
    <property type="molecule type" value="Genomic_DNA"/>
</dbReference>
<feature type="signal peptide" evidence="1">
    <location>
        <begin position="1"/>
        <end position="17"/>
    </location>
</feature>
<proteinExistence type="predicted"/>
<name>A0ABN9BW61_9NEOB</name>
<evidence type="ECO:0000313" key="3">
    <source>
        <dbReference type="Proteomes" id="UP001162483"/>
    </source>
</evidence>
<accession>A0ABN9BW61</accession>
<evidence type="ECO:0000256" key="1">
    <source>
        <dbReference type="SAM" id="SignalP"/>
    </source>
</evidence>
<evidence type="ECO:0000313" key="2">
    <source>
        <dbReference type="EMBL" id="CAI9551700.1"/>
    </source>
</evidence>
<dbReference type="Proteomes" id="UP001162483">
    <property type="component" value="Unassembled WGS sequence"/>
</dbReference>
<reference evidence="2" key="1">
    <citation type="submission" date="2023-05" db="EMBL/GenBank/DDBJ databases">
        <authorList>
            <person name="Stuckert A."/>
        </authorList>
    </citation>
    <scope>NUCLEOTIDE SEQUENCE</scope>
</reference>
<gene>
    <name evidence="2" type="ORF">SPARVUS_LOCUS3779538</name>
</gene>
<organism evidence="2 3">
    <name type="scientific">Staurois parvus</name>
    <dbReference type="NCBI Taxonomy" id="386267"/>
    <lineage>
        <taxon>Eukaryota</taxon>
        <taxon>Metazoa</taxon>
        <taxon>Chordata</taxon>
        <taxon>Craniata</taxon>
        <taxon>Vertebrata</taxon>
        <taxon>Euteleostomi</taxon>
        <taxon>Amphibia</taxon>
        <taxon>Batrachia</taxon>
        <taxon>Anura</taxon>
        <taxon>Neobatrachia</taxon>
        <taxon>Ranoidea</taxon>
        <taxon>Ranidae</taxon>
        <taxon>Staurois</taxon>
    </lineage>
</organism>
<comment type="caution">
    <text evidence="2">The sequence shown here is derived from an EMBL/GenBank/DDBJ whole genome shotgun (WGS) entry which is preliminary data.</text>
</comment>